<evidence type="ECO:0000256" key="9">
    <source>
        <dbReference type="ARBA" id="ARBA00023065"/>
    </source>
</evidence>
<evidence type="ECO:0000256" key="7">
    <source>
        <dbReference type="ARBA" id="ARBA00022729"/>
    </source>
</evidence>
<keyword evidence="12" id="KW-0564">Palmitate</keyword>
<feature type="domain" description="Polysaccharide export protein N-terminal" evidence="16">
    <location>
        <begin position="67"/>
        <end position="142"/>
    </location>
</feature>
<keyword evidence="14" id="KW-0449">Lipoprotein</keyword>
<name>A0A410G6T4_9FLAO</name>
<gene>
    <name evidence="18" type="ORF">EI546_15365</name>
</gene>
<evidence type="ECO:0000256" key="11">
    <source>
        <dbReference type="ARBA" id="ARBA00023136"/>
    </source>
</evidence>
<keyword evidence="9" id="KW-0406">Ion transport</keyword>
<organism evidence="18 19">
    <name type="scientific">Aequorivita ciconiae</name>
    <dbReference type="NCBI Taxonomy" id="2494375"/>
    <lineage>
        <taxon>Bacteria</taxon>
        <taxon>Pseudomonadati</taxon>
        <taxon>Bacteroidota</taxon>
        <taxon>Flavobacteriia</taxon>
        <taxon>Flavobacteriales</taxon>
        <taxon>Flavobacteriaceae</taxon>
        <taxon>Aequorivita</taxon>
    </lineage>
</organism>
<keyword evidence="19" id="KW-1185">Reference proteome</keyword>
<comment type="subcellular location">
    <subcellularLocation>
        <location evidence="1">Cell outer membrane</location>
        <topology evidence="1">Multi-pass membrane protein</topology>
    </subcellularLocation>
</comment>
<dbReference type="KEGG" id="aev:EI546_15365"/>
<evidence type="ECO:0000256" key="10">
    <source>
        <dbReference type="ARBA" id="ARBA00023114"/>
    </source>
</evidence>
<evidence type="ECO:0000256" key="8">
    <source>
        <dbReference type="ARBA" id="ARBA00023047"/>
    </source>
</evidence>
<dbReference type="Proteomes" id="UP000285517">
    <property type="component" value="Chromosome"/>
</dbReference>
<dbReference type="AlphaFoldDB" id="A0A410G6T4"/>
<evidence type="ECO:0000256" key="4">
    <source>
        <dbReference type="ARBA" id="ARBA00022452"/>
    </source>
</evidence>
<protein>
    <submittedName>
        <fullName evidence="18">Polysaccharide export protein</fullName>
    </submittedName>
</protein>
<keyword evidence="3" id="KW-0813">Transport</keyword>
<keyword evidence="13" id="KW-0998">Cell outer membrane</keyword>
<keyword evidence="4" id="KW-1134">Transmembrane beta strand</keyword>
<dbReference type="Gene3D" id="3.10.560.10">
    <property type="entry name" value="Outer membrane lipoprotein wza domain like"/>
    <property type="match status" value="1"/>
</dbReference>
<evidence type="ECO:0000313" key="18">
    <source>
        <dbReference type="EMBL" id="QAA83008.1"/>
    </source>
</evidence>
<dbReference type="GO" id="GO:0009279">
    <property type="term" value="C:cell outer membrane"/>
    <property type="evidence" value="ECO:0007669"/>
    <property type="project" value="UniProtKB-SubCell"/>
</dbReference>
<evidence type="ECO:0000259" key="17">
    <source>
        <dbReference type="Pfam" id="PF22461"/>
    </source>
</evidence>
<dbReference type="GO" id="GO:0015288">
    <property type="term" value="F:porin activity"/>
    <property type="evidence" value="ECO:0007669"/>
    <property type="project" value="UniProtKB-KW"/>
</dbReference>
<dbReference type="Pfam" id="PF22461">
    <property type="entry name" value="SLBB_2"/>
    <property type="match status" value="1"/>
</dbReference>
<evidence type="ECO:0000256" key="5">
    <source>
        <dbReference type="ARBA" id="ARBA00022597"/>
    </source>
</evidence>
<evidence type="ECO:0000256" key="6">
    <source>
        <dbReference type="ARBA" id="ARBA00022692"/>
    </source>
</evidence>
<dbReference type="PANTHER" id="PTHR33619:SF3">
    <property type="entry name" value="POLYSACCHARIDE EXPORT PROTEIN GFCE-RELATED"/>
    <property type="match status" value="1"/>
</dbReference>
<dbReference type="RefSeq" id="WP_128251371.1">
    <property type="nucleotide sequence ID" value="NZ_CP034951.1"/>
</dbReference>
<keyword evidence="8" id="KW-0625">Polysaccharide transport</keyword>
<keyword evidence="7" id="KW-0732">Signal</keyword>
<dbReference type="GO" id="GO:0046930">
    <property type="term" value="C:pore complex"/>
    <property type="evidence" value="ECO:0007669"/>
    <property type="project" value="UniProtKB-KW"/>
</dbReference>
<dbReference type="GO" id="GO:0015159">
    <property type="term" value="F:polysaccharide transmembrane transporter activity"/>
    <property type="evidence" value="ECO:0007669"/>
    <property type="project" value="InterPro"/>
</dbReference>
<keyword evidence="11 15" id="KW-0472">Membrane</keyword>
<dbReference type="EMBL" id="CP034951">
    <property type="protein sequence ID" value="QAA83008.1"/>
    <property type="molecule type" value="Genomic_DNA"/>
</dbReference>
<feature type="domain" description="SLBB" evidence="17">
    <location>
        <begin position="147"/>
        <end position="225"/>
    </location>
</feature>
<evidence type="ECO:0000259" key="16">
    <source>
        <dbReference type="Pfam" id="PF02563"/>
    </source>
</evidence>
<keyword evidence="10" id="KW-0626">Porin</keyword>
<dbReference type="OrthoDB" id="662756at2"/>
<keyword evidence="5" id="KW-0762">Sugar transport</keyword>
<proteinExistence type="inferred from homology"/>
<dbReference type="PANTHER" id="PTHR33619">
    <property type="entry name" value="POLYSACCHARIDE EXPORT PROTEIN GFCE-RELATED"/>
    <property type="match status" value="1"/>
</dbReference>
<dbReference type="InterPro" id="IPR054765">
    <property type="entry name" value="SLBB_dom"/>
</dbReference>
<feature type="transmembrane region" description="Helical" evidence="15">
    <location>
        <begin position="241"/>
        <end position="259"/>
    </location>
</feature>
<keyword evidence="6 15" id="KW-0812">Transmembrane</keyword>
<sequence length="260" mass="28951">MKFRSSHVLFLVMILSLFSSCVSREKIVYFQDIEKLAEKSSIAQPSLTFKSNDLIGIMVSASTLEAARPFNVIIEARPMPGAFDYGNTQLQQVGYVVDPMGNINFPELGEIKVEGMTPKELNEYLTKELSDYIKDPIVNIRLLNFTVSVLGEVNRPGTYPVTGEKISITEAVGLAGDLSIYGKRNNVLVIRENGDSKSYAYLDFTSAELMNSEYYYLKQNDVVYVEPNNAQRQSAAFNRNAGVYVSIASLLLSVVVLITR</sequence>
<dbReference type="InterPro" id="IPR049712">
    <property type="entry name" value="Poly_export"/>
</dbReference>
<accession>A0A410G6T4</accession>
<dbReference type="Pfam" id="PF02563">
    <property type="entry name" value="Poly_export"/>
    <property type="match status" value="1"/>
</dbReference>
<evidence type="ECO:0000256" key="1">
    <source>
        <dbReference type="ARBA" id="ARBA00004571"/>
    </source>
</evidence>
<keyword evidence="15" id="KW-1133">Transmembrane helix</keyword>
<dbReference type="InterPro" id="IPR003715">
    <property type="entry name" value="Poly_export_N"/>
</dbReference>
<reference evidence="18 19" key="1">
    <citation type="submission" date="2019-01" db="EMBL/GenBank/DDBJ databases">
        <title>Complete genome sequencing of Aequorivita sp. H23M31.</title>
        <authorList>
            <person name="Bae J.-W."/>
        </authorList>
    </citation>
    <scope>NUCLEOTIDE SEQUENCE [LARGE SCALE GENOMIC DNA]</scope>
    <source>
        <strain evidence="18 19">H23M31</strain>
    </source>
</reference>
<comment type="similarity">
    <text evidence="2">Belongs to the BexD/CtrA/VexA family.</text>
</comment>
<evidence type="ECO:0000313" key="19">
    <source>
        <dbReference type="Proteomes" id="UP000285517"/>
    </source>
</evidence>
<evidence type="ECO:0000256" key="13">
    <source>
        <dbReference type="ARBA" id="ARBA00023237"/>
    </source>
</evidence>
<dbReference type="GO" id="GO:0006811">
    <property type="term" value="P:monoatomic ion transport"/>
    <property type="evidence" value="ECO:0007669"/>
    <property type="project" value="UniProtKB-KW"/>
</dbReference>
<evidence type="ECO:0000256" key="15">
    <source>
        <dbReference type="SAM" id="Phobius"/>
    </source>
</evidence>
<evidence type="ECO:0000256" key="14">
    <source>
        <dbReference type="ARBA" id="ARBA00023288"/>
    </source>
</evidence>
<evidence type="ECO:0000256" key="2">
    <source>
        <dbReference type="ARBA" id="ARBA00009450"/>
    </source>
</evidence>
<evidence type="ECO:0000256" key="12">
    <source>
        <dbReference type="ARBA" id="ARBA00023139"/>
    </source>
</evidence>
<evidence type="ECO:0000256" key="3">
    <source>
        <dbReference type="ARBA" id="ARBA00022448"/>
    </source>
</evidence>
<dbReference type="PROSITE" id="PS51257">
    <property type="entry name" value="PROKAR_LIPOPROTEIN"/>
    <property type="match status" value="1"/>
</dbReference>